<dbReference type="GeneID" id="26908838"/>
<protein>
    <submittedName>
        <fullName evidence="2">Uncharacterized protein</fullName>
    </submittedName>
</protein>
<comment type="caution">
    <text evidence="2">The sequence shown here is derived from an EMBL/GenBank/DDBJ whole genome shotgun (WGS) entry which is preliminary data.</text>
</comment>
<sequence length="189" mass="20944">MGCVTSSKKDVEAVPSGEVKALSMDMKTRFANVDAEVLGDYKDEAMAELMFVYGRSANIYIIKTPPFHPASLHERKEEEAKNEGEEDKEYPQEETKEEPVKEVRWAIFNDSKDDAKFETTFFHAEELRNAGNGDGVSFVRKENGSVVASVYVPAGATVPFVEGPIMGCMYKCVVHDPKTNAFEFAAAAK</sequence>
<dbReference type="InterPro" id="IPR013780">
    <property type="entry name" value="Glyco_hydro_b"/>
</dbReference>
<proteinExistence type="predicted"/>
<dbReference type="RefSeq" id="XP_015653686.1">
    <property type="nucleotide sequence ID" value="XM_015807604.1"/>
</dbReference>
<evidence type="ECO:0000313" key="3">
    <source>
        <dbReference type="Proteomes" id="UP000037923"/>
    </source>
</evidence>
<name>A0A0N0DS15_LEPPY</name>
<dbReference type="AlphaFoldDB" id="A0A0N0DS15"/>
<organism evidence="2 3">
    <name type="scientific">Leptomonas pyrrhocoris</name>
    <name type="common">Firebug parasite</name>
    <dbReference type="NCBI Taxonomy" id="157538"/>
    <lineage>
        <taxon>Eukaryota</taxon>
        <taxon>Discoba</taxon>
        <taxon>Euglenozoa</taxon>
        <taxon>Kinetoplastea</taxon>
        <taxon>Metakinetoplastina</taxon>
        <taxon>Trypanosomatida</taxon>
        <taxon>Trypanosomatidae</taxon>
        <taxon>Leishmaniinae</taxon>
        <taxon>Leptomonas</taxon>
    </lineage>
</organism>
<dbReference type="OrthoDB" id="272440at2759"/>
<keyword evidence="3" id="KW-1185">Reference proteome</keyword>
<evidence type="ECO:0000313" key="2">
    <source>
        <dbReference type="EMBL" id="KPA75248.1"/>
    </source>
</evidence>
<dbReference type="EMBL" id="LGTL01000025">
    <property type="protein sequence ID" value="KPA75247.1"/>
    <property type="molecule type" value="Genomic_DNA"/>
</dbReference>
<dbReference type="RefSeq" id="XP_015653687.1">
    <property type="nucleotide sequence ID" value="XM_015807605.1"/>
</dbReference>
<reference evidence="2 3" key="1">
    <citation type="submission" date="2015-07" db="EMBL/GenBank/DDBJ databases">
        <title>High-quality genome of monoxenous trypanosomatid Leptomonas pyrrhocoris.</title>
        <authorList>
            <person name="Flegontov P."/>
            <person name="Butenko A."/>
            <person name="Firsov S."/>
            <person name="Vlcek C."/>
            <person name="Logacheva M.D."/>
            <person name="Field M."/>
            <person name="Filatov D."/>
            <person name="Flegontova O."/>
            <person name="Gerasimov E."/>
            <person name="Jackson A.P."/>
            <person name="Kelly S."/>
            <person name="Opperdoes F."/>
            <person name="O'Reilly A."/>
            <person name="Votypka J."/>
            <person name="Yurchenko V."/>
            <person name="Lukes J."/>
        </authorList>
    </citation>
    <scope>NUCLEOTIDE SEQUENCE [LARGE SCALE GENOMIC DNA]</scope>
    <source>
        <strain evidence="2">H10</strain>
    </source>
</reference>
<feature type="region of interest" description="Disordered" evidence="1">
    <location>
        <begin position="71"/>
        <end position="98"/>
    </location>
</feature>
<dbReference type="InterPro" id="IPR036310">
    <property type="entry name" value="Smp-1-like_sf"/>
</dbReference>
<evidence type="ECO:0000256" key="1">
    <source>
        <dbReference type="SAM" id="MobiDB-lite"/>
    </source>
</evidence>
<dbReference type="VEuPathDB" id="TriTrypDB:LpyrH10_25_0520"/>
<dbReference type="OMA" id="HFATIDP"/>
<accession>A0A0N0DS15</accession>
<dbReference type="Proteomes" id="UP000037923">
    <property type="component" value="Unassembled WGS sequence"/>
</dbReference>
<dbReference type="Gene3D" id="2.60.40.1180">
    <property type="entry name" value="Golgi alpha-mannosidase II"/>
    <property type="match status" value="1"/>
</dbReference>
<dbReference type="EMBL" id="LGTL01000025">
    <property type="protein sequence ID" value="KPA75248.1"/>
    <property type="molecule type" value="Genomic_DNA"/>
</dbReference>
<dbReference type="SUPFAM" id="SSF101601">
    <property type="entry name" value="Smp-1-like"/>
    <property type="match status" value="1"/>
</dbReference>
<gene>
    <name evidence="2" type="ORF">ABB37_08554</name>
</gene>